<evidence type="ECO:0000256" key="1">
    <source>
        <dbReference type="ARBA" id="ARBA00022490"/>
    </source>
</evidence>
<evidence type="ECO:0000259" key="8">
    <source>
        <dbReference type="PROSITE" id="PS50110"/>
    </source>
</evidence>
<dbReference type="AlphaFoldDB" id="A0A1V1P7Y7"/>
<name>A0A1V1P7Y7_9BACT</name>
<dbReference type="GO" id="GO:0006935">
    <property type="term" value="P:chemotaxis"/>
    <property type="evidence" value="ECO:0007669"/>
    <property type="project" value="UniProtKB-UniRule"/>
</dbReference>
<keyword evidence="7" id="KW-0597">Phosphoprotein</keyword>
<keyword evidence="3 6" id="KW-0378">Hydrolase</keyword>
<dbReference type="Proteomes" id="UP000189670">
    <property type="component" value="Unassembled WGS sequence"/>
</dbReference>
<protein>
    <recommendedName>
        <fullName evidence="4">protein-glutamate methylesterase</fullName>
        <ecNumber evidence="4">3.1.1.61</ecNumber>
    </recommendedName>
</protein>
<comment type="caution">
    <text evidence="10">The sequence shown here is derived from an EMBL/GenBank/DDBJ whole genome shotgun (WGS) entry which is preliminary data.</text>
</comment>
<comment type="catalytic activity">
    <reaction evidence="5">
        <text>[protein]-L-glutamate 5-O-methyl ester + H2O = L-glutamyl-[protein] + methanol + H(+)</text>
        <dbReference type="Rhea" id="RHEA:23236"/>
        <dbReference type="Rhea" id="RHEA-COMP:10208"/>
        <dbReference type="Rhea" id="RHEA-COMP:10311"/>
        <dbReference type="ChEBI" id="CHEBI:15377"/>
        <dbReference type="ChEBI" id="CHEBI:15378"/>
        <dbReference type="ChEBI" id="CHEBI:17790"/>
        <dbReference type="ChEBI" id="CHEBI:29973"/>
        <dbReference type="ChEBI" id="CHEBI:82795"/>
        <dbReference type="EC" id="3.1.1.61"/>
    </reaction>
</comment>
<feature type="domain" description="Response regulatory" evidence="8">
    <location>
        <begin position="3"/>
        <end position="121"/>
    </location>
</feature>
<keyword evidence="1" id="KW-0963">Cytoplasm</keyword>
<dbReference type="Pfam" id="PF00072">
    <property type="entry name" value="Response_reg"/>
    <property type="match status" value="1"/>
</dbReference>
<dbReference type="InterPro" id="IPR000673">
    <property type="entry name" value="Sig_transdc_resp-reg_Me-estase"/>
</dbReference>
<dbReference type="Pfam" id="PF01339">
    <property type="entry name" value="CheB_methylest"/>
    <property type="match status" value="1"/>
</dbReference>
<keyword evidence="2 6" id="KW-0145">Chemotaxis</keyword>
<feature type="modified residue" description="4-aspartylphosphate" evidence="7">
    <location>
        <position position="54"/>
    </location>
</feature>
<dbReference type="CDD" id="cd16432">
    <property type="entry name" value="CheB_Rec"/>
    <property type="match status" value="1"/>
</dbReference>
<feature type="domain" description="CheB-type methylesterase" evidence="9">
    <location>
        <begin position="156"/>
        <end position="316"/>
    </location>
</feature>
<sequence length="333" mass="36340">MIGVVIVDDSPTFRLLARSILESDPDIQVLGEAINGFEALRVCKQYQPDIITMDIHMPSMDGYATIQSIMTDMPCPIIVLTGSPGSFNENTHKKAIQSGALVALPKPKDIQGIDPEADRLIEKIKSMSQVKVIRRRKFTQLSRPDLYSKTQSNKIKIIGIGASTGGPPAIQKILSELSHSIECPIVIVQHISQGFVQNLSKWLISSTSFNVGLAEHGLRMVPGNVYIAQDNTHLKVNREGRLVLYHSVPVDGHQPSVTVLFESIAQEYGPSGMGILLTGMGCDGAAGLKKMADSGSLTIAQDEKSSVVFGMPKKPLSWVVREKFFLLKKLLPL</sequence>
<dbReference type="CDD" id="cd17541">
    <property type="entry name" value="REC_CheB-like"/>
    <property type="match status" value="1"/>
</dbReference>
<dbReference type="InterPro" id="IPR001789">
    <property type="entry name" value="Sig_transdc_resp-reg_receiver"/>
</dbReference>
<accession>A0A1V1P7Y7</accession>
<evidence type="ECO:0000313" key="11">
    <source>
        <dbReference type="Proteomes" id="UP000189670"/>
    </source>
</evidence>
<dbReference type="EC" id="3.1.1.61" evidence="4"/>
<evidence type="ECO:0000256" key="4">
    <source>
        <dbReference type="ARBA" id="ARBA00039140"/>
    </source>
</evidence>
<dbReference type="GO" id="GO:0005737">
    <property type="term" value="C:cytoplasm"/>
    <property type="evidence" value="ECO:0007669"/>
    <property type="project" value="InterPro"/>
</dbReference>
<feature type="active site" evidence="6">
    <location>
        <position position="163"/>
    </location>
</feature>
<feature type="active site" evidence="6">
    <location>
        <position position="283"/>
    </location>
</feature>
<evidence type="ECO:0000256" key="6">
    <source>
        <dbReference type="PROSITE-ProRule" id="PRU00050"/>
    </source>
</evidence>
<evidence type="ECO:0000256" key="3">
    <source>
        <dbReference type="ARBA" id="ARBA00022801"/>
    </source>
</evidence>
<feature type="active site" evidence="6">
    <location>
        <position position="190"/>
    </location>
</feature>
<dbReference type="SUPFAM" id="SSF52172">
    <property type="entry name" value="CheY-like"/>
    <property type="match status" value="1"/>
</dbReference>
<gene>
    <name evidence="10" type="ORF">OMM_02819</name>
</gene>
<dbReference type="InterPro" id="IPR008248">
    <property type="entry name" value="CheB-like"/>
</dbReference>
<dbReference type="PROSITE" id="PS50110">
    <property type="entry name" value="RESPONSE_REGULATORY"/>
    <property type="match status" value="1"/>
</dbReference>
<dbReference type="EMBL" id="ATBP01000335">
    <property type="protein sequence ID" value="ETR71002.1"/>
    <property type="molecule type" value="Genomic_DNA"/>
</dbReference>
<dbReference type="PIRSF" id="PIRSF000876">
    <property type="entry name" value="RR_chemtxs_CheB"/>
    <property type="match status" value="1"/>
</dbReference>
<organism evidence="10 11">
    <name type="scientific">Candidatus Magnetoglobus multicellularis str. Araruama</name>
    <dbReference type="NCBI Taxonomy" id="890399"/>
    <lineage>
        <taxon>Bacteria</taxon>
        <taxon>Pseudomonadati</taxon>
        <taxon>Thermodesulfobacteriota</taxon>
        <taxon>Desulfobacteria</taxon>
        <taxon>Desulfobacterales</taxon>
        <taxon>Desulfobacteraceae</taxon>
        <taxon>Candidatus Magnetoglobus</taxon>
    </lineage>
</organism>
<dbReference type="GO" id="GO:0000156">
    <property type="term" value="F:phosphorelay response regulator activity"/>
    <property type="evidence" value="ECO:0007669"/>
    <property type="project" value="InterPro"/>
</dbReference>
<dbReference type="InterPro" id="IPR035909">
    <property type="entry name" value="CheB_C"/>
</dbReference>
<dbReference type="Gene3D" id="3.40.50.180">
    <property type="entry name" value="Methylesterase CheB, C-terminal domain"/>
    <property type="match status" value="1"/>
</dbReference>
<evidence type="ECO:0000256" key="5">
    <source>
        <dbReference type="ARBA" id="ARBA00048267"/>
    </source>
</evidence>
<dbReference type="PROSITE" id="PS50122">
    <property type="entry name" value="CHEB"/>
    <property type="match status" value="1"/>
</dbReference>
<evidence type="ECO:0000256" key="2">
    <source>
        <dbReference type="ARBA" id="ARBA00022500"/>
    </source>
</evidence>
<evidence type="ECO:0000259" key="9">
    <source>
        <dbReference type="PROSITE" id="PS50122"/>
    </source>
</evidence>
<dbReference type="InterPro" id="IPR011006">
    <property type="entry name" value="CheY-like_superfamily"/>
</dbReference>
<evidence type="ECO:0000313" key="10">
    <source>
        <dbReference type="EMBL" id="ETR71002.1"/>
    </source>
</evidence>
<dbReference type="PANTHER" id="PTHR42872:SF6">
    <property type="entry name" value="PROTEIN-GLUTAMATE METHYLESTERASE_PROTEIN-GLUTAMINE GLUTAMINASE"/>
    <property type="match status" value="1"/>
</dbReference>
<dbReference type="SUPFAM" id="SSF52738">
    <property type="entry name" value="Methylesterase CheB, C-terminal domain"/>
    <property type="match status" value="1"/>
</dbReference>
<dbReference type="SMART" id="SM00448">
    <property type="entry name" value="REC"/>
    <property type="match status" value="1"/>
</dbReference>
<dbReference type="PANTHER" id="PTHR42872">
    <property type="entry name" value="PROTEIN-GLUTAMATE METHYLESTERASE/PROTEIN-GLUTAMINE GLUTAMINASE"/>
    <property type="match status" value="1"/>
</dbReference>
<proteinExistence type="predicted"/>
<evidence type="ECO:0000256" key="7">
    <source>
        <dbReference type="PROSITE-ProRule" id="PRU00169"/>
    </source>
</evidence>
<reference evidence="11" key="1">
    <citation type="submission" date="2012-11" db="EMBL/GenBank/DDBJ databases">
        <authorList>
            <person name="Lucero-Rivera Y.E."/>
            <person name="Tovar-Ramirez D."/>
        </authorList>
    </citation>
    <scope>NUCLEOTIDE SEQUENCE [LARGE SCALE GENOMIC DNA]</scope>
    <source>
        <strain evidence="11">Araruama</strain>
    </source>
</reference>
<dbReference type="GO" id="GO:0008984">
    <property type="term" value="F:protein-glutamate methylesterase activity"/>
    <property type="evidence" value="ECO:0007669"/>
    <property type="project" value="UniProtKB-EC"/>
</dbReference>
<dbReference type="Gene3D" id="3.40.50.2300">
    <property type="match status" value="1"/>
</dbReference>